<feature type="compositionally biased region" description="Polar residues" evidence="1">
    <location>
        <begin position="27"/>
        <end position="44"/>
    </location>
</feature>
<dbReference type="EMBL" id="OU015567">
    <property type="protein sequence ID" value="CAG5114119.1"/>
    <property type="molecule type" value="Genomic_DNA"/>
</dbReference>
<organism evidence="2 3">
    <name type="scientific">Oikopleura dioica</name>
    <name type="common">Tunicate</name>
    <dbReference type="NCBI Taxonomy" id="34765"/>
    <lineage>
        <taxon>Eukaryota</taxon>
        <taxon>Metazoa</taxon>
        <taxon>Chordata</taxon>
        <taxon>Tunicata</taxon>
        <taxon>Appendicularia</taxon>
        <taxon>Copelata</taxon>
        <taxon>Oikopleuridae</taxon>
        <taxon>Oikopleura</taxon>
    </lineage>
</organism>
<reference evidence="2 3" key="1">
    <citation type="submission" date="2021-04" db="EMBL/GenBank/DDBJ databases">
        <authorList>
            <person name="Bliznina A."/>
        </authorList>
    </citation>
    <scope>NUCLEOTIDE SEQUENCE [LARGE SCALE GENOMIC DNA]</scope>
</reference>
<accession>A0ABN7T923</accession>
<feature type="compositionally biased region" description="Basic and acidic residues" evidence="1">
    <location>
        <begin position="52"/>
        <end position="68"/>
    </location>
</feature>
<evidence type="ECO:0000313" key="2">
    <source>
        <dbReference type="EMBL" id="CAG5114119.1"/>
    </source>
</evidence>
<dbReference type="Proteomes" id="UP001158576">
    <property type="component" value="Chromosome 2"/>
</dbReference>
<feature type="region of interest" description="Disordered" evidence="1">
    <location>
        <begin position="1"/>
        <end position="68"/>
    </location>
</feature>
<protein>
    <submittedName>
        <fullName evidence="2">Oidioi.mRNA.OKI2018_I69.chr2.g8189.t1.cds</fullName>
    </submittedName>
</protein>
<keyword evidence="3" id="KW-1185">Reference proteome</keyword>
<gene>
    <name evidence="2" type="ORF">OKIOD_LOCUS16954</name>
</gene>
<evidence type="ECO:0000256" key="1">
    <source>
        <dbReference type="SAM" id="MobiDB-lite"/>
    </source>
</evidence>
<name>A0ABN7T923_OIKDI</name>
<proteinExistence type="predicted"/>
<sequence length="80" mass="9009">MASAQISNVFGDGEVQTEVRGKKHTSSNKNASDIFNMNQENQQESGHKTGKKVSERSHRDNDIFGTRERAEATVRLQILY</sequence>
<evidence type="ECO:0000313" key="3">
    <source>
        <dbReference type="Proteomes" id="UP001158576"/>
    </source>
</evidence>